<accession>A0A1W2F678</accession>
<dbReference type="PANTHER" id="PTHR43201:SF8">
    <property type="entry name" value="ACYL-COA SYNTHETASE FAMILY MEMBER 3"/>
    <property type="match status" value="1"/>
</dbReference>
<sequence>MTEVAPVAMMDICNSVRKNGSVGRPTCHVDVKIIDDVVILGADDKIWGTIVKAVVVLNSDHNLLVVEDIRAFCEGRLAHYKIPKIIEVVTNIPRNAMGKVLKYSLC</sequence>
<evidence type="ECO:0000313" key="3">
    <source>
        <dbReference type="EMBL" id="SMD17450.1"/>
    </source>
</evidence>
<dbReference type="Proteomes" id="UP000192738">
    <property type="component" value="Unassembled WGS sequence"/>
</dbReference>
<keyword evidence="4" id="KW-1185">Reference proteome</keyword>
<comment type="similarity">
    <text evidence="1">Belongs to the ATP-dependent AMP-binding enzyme family.</text>
</comment>
<gene>
    <name evidence="3" type="ORF">SAMN04488500_1515</name>
</gene>
<dbReference type="Gene3D" id="3.30.300.30">
    <property type="match status" value="1"/>
</dbReference>
<protein>
    <submittedName>
        <fullName evidence="3">AMP-binding enzyme C-terminal domain-containing protein</fullName>
    </submittedName>
</protein>
<dbReference type="InterPro" id="IPR045851">
    <property type="entry name" value="AMP-bd_C_sf"/>
</dbReference>
<reference evidence="3 4" key="1">
    <citation type="submission" date="2017-04" db="EMBL/GenBank/DDBJ databases">
        <authorList>
            <person name="Afonso C.L."/>
            <person name="Miller P.J."/>
            <person name="Scott M.A."/>
            <person name="Spackman E."/>
            <person name="Goraichik I."/>
            <person name="Dimitrov K.M."/>
            <person name="Suarez D.L."/>
            <person name="Swayne D.E."/>
        </authorList>
    </citation>
    <scope>NUCLEOTIDE SEQUENCE [LARGE SCALE GENOMIC DNA]</scope>
    <source>
        <strain evidence="3 4">DSM 5090</strain>
    </source>
</reference>
<feature type="domain" description="AMP-binding enzyme C-terminal" evidence="2">
    <location>
        <begin position="31"/>
        <end position="99"/>
    </location>
</feature>
<dbReference type="InterPro" id="IPR025110">
    <property type="entry name" value="AMP-bd_C"/>
</dbReference>
<proteinExistence type="inferred from homology"/>
<evidence type="ECO:0000259" key="2">
    <source>
        <dbReference type="Pfam" id="PF13193"/>
    </source>
</evidence>
<dbReference type="SUPFAM" id="SSF56801">
    <property type="entry name" value="Acetyl-CoA synthetase-like"/>
    <property type="match status" value="1"/>
</dbReference>
<dbReference type="EMBL" id="FWXI01000051">
    <property type="protein sequence ID" value="SMD17450.1"/>
    <property type="molecule type" value="Genomic_DNA"/>
</dbReference>
<dbReference type="GO" id="GO:0031956">
    <property type="term" value="F:medium-chain fatty acid-CoA ligase activity"/>
    <property type="evidence" value="ECO:0007669"/>
    <property type="project" value="TreeGrafter"/>
</dbReference>
<evidence type="ECO:0000313" key="4">
    <source>
        <dbReference type="Proteomes" id="UP000192738"/>
    </source>
</evidence>
<dbReference type="STRING" id="112901.SAMN04488500_1515"/>
<dbReference type="GO" id="GO:0006631">
    <property type="term" value="P:fatty acid metabolic process"/>
    <property type="evidence" value="ECO:0007669"/>
    <property type="project" value="TreeGrafter"/>
</dbReference>
<dbReference type="RefSeq" id="WP_176215685.1">
    <property type="nucleotide sequence ID" value="NZ_FWXI01000051.1"/>
</dbReference>
<organism evidence="3 4">
    <name type="scientific">Sporomusa malonica</name>
    <dbReference type="NCBI Taxonomy" id="112901"/>
    <lineage>
        <taxon>Bacteria</taxon>
        <taxon>Bacillati</taxon>
        <taxon>Bacillota</taxon>
        <taxon>Negativicutes</taxon>
        <taxon>Selenomonadales</taxon>
        <taxon>Sporomusaceae</taxon>
        <taxon>Sporomusa</taxon>
    </lineage>
</organism>
<evidence type="ECO:0000256" key="1">
    <source>
        <dbReference type="ARBA" id="ARBA00006432"/>
    </source>
</evidence>
<dbReference type="Pfam" id="PF13193">
    <property type="entry name" value="AMP-binding_C"/>
    <property type="match status" value="1"/>
</dbReference>
<name>A0A1W2F678_9FIRM</name>
<dbReference type="AlphaFoldDB" id="A0A1W2F678"/>
<dbReference type="PANTHER" id="PTHR43201">
    <property type="entry name" value="ACYL-COA SYNTHETASE"/>
    <property type="match status" value="1"/>
</dbReference>